<gene>
    <name evidence="2" type="ORF">PXEA_LOCUS4111</name>
</gene>
<keyword evidence="3" id="KW-1185">Reference proteome</keyword>
<evidence type="ECO:0000256" key="1">
    <source>
        <dbReference type="SAM" id="MobiDB-lite"/>
    </source>
</evidence>
<feature type="compositionally biased region" description="Low complexity" evidence="1">
    <location>
        <begin position="33"/>
        <end position="70"/>
    </location>
</feature>
<protein>
    <submittedName>
        <fullName evidence="2">Uncharacterized protein</fullName>
    </submittedName>
</protein>
<evidence type="ECO:0000313" key="2">
    <source>
        <dbReference type="EMBL" id="VEL10671.1"/>
    </source>
</evidence>
<proteinExistence type="predicted"/>
<dbReference type="AlphaFoldDB" id="A0A448WFT5"/>
<feature type="region of interest" description="Disordered" evidence="1">
    <location>
        <begin position="27"/>
        <end position="72"/>
    </location>
</feature>
<organism evidence="2 3">
    <name type="scientific">Protopolystoma xenopodis</name>
    <dbReference type="NCBI Taxonomy" id="117903"/>
    <lineage>
        <taxon>Eukaryota</taxon>
        <taxon>Metazoa</taxon>
        <taxon>Spiralia</taxon>
        <taxon>Lophotrochozoa</taxon>
        <taxon>Platyhelminthes</taxon>
        <taxon>Monogenea</taxon>
        <taxon>Polyopisthocotylea</taxon>
        <taxon>Polystomatidea</taxon>
        <taxon>Polystomatidae</taxon>
        <taxon>Protopolystoma</taxon>
    </lineage>
</organism>
<accession>A0A448WFT5</accession>
<evidence type="ECO:0000313" key="3">
    <source>
        <dbReference type="Proteomes" id="UP000784294"/>
    </source>
</evidence>
<sequence>MVHSFIFCTPKAKKLTDESTRLRGELQRLHTQSKSSCNSSPSASGITSSPCSLTTSGSPSASPGPGTPETAWQARPVGCFITTSQAGRTCSSGSVVPALSPTVVASVATSATASSVSSSSIATIAASSHNTTNLISSISVASTSPVGGLGRSPRAGVNSAAAAATSVNSAIQPSTPLTSGALAPRRTSLLLSSSSSAGVVASVLKAGSSSASGATGAAYHMPAYAFHQHRHTSPGGPNVSVLSTGPTVRSLIQSIENQVNKFVLLSFVCLPFVYSFPLLIDARK</sequence>
<name>A0A448WFT5_9PLAT</name>
<comment type="caution">
    <text evidence="2">The sequence shown here is derived from an EMBL/GenBank/DDBJ whole genome shotgun (WGS) entry which is preliminary data.</text>
</comment>
<dbReference type="EMBL" id="CAAALY010009652">
    <property type="protein sequence ID" value="VEL10671.1"/>
    <property type="molecule type" value="Genomic_DNA"/>
</dbReference>
<reference evidence="2" key="1">
    <citation type="submission" date="2018-11" db="EMBL/GenBank/DDBJ databases">
        <authorList>
            <consortium name="Pathogen Informatics"/>
        </authorList>
    </citation>
    <scope>NUCLEOTIDE SEQUENCE</scope>
</reference>
<dbReference type="Proteomes" id="UP000784294">
    <property type="component" value="Unassembled WGS sequence"/>
</dbReference>